<proteinExistence type="predicted"/>
<accession>A0A414SKL5</accession>
<evidence type="ECO:0000313" key="1">
    <source>
        <dbReference type="EMBL" id="RHG20118.1"/>
    </source>
</evidence>
<name>A0A414SKL5_9FIRM</name>
<sequence length="236" mass="27741">MIHKKIVNTYAAIASVFPAELEKDLSDNERICPTCHGLGMVVEDNIFELKDDNSEFGKKYRFPYKKQALSFCPDCVNGVQTLCPYCKKPYLKYETYCDCPGAKKEKERIEKEKYNKLISNAKEVNVDCVENMLYCEEDDVFYEDIHDFFDRWYDDIPRPERLWVTSKVELSIDATNVIEDACSELHEDAVDCCDYKELQGILDKWCSEQKGTTTYYPNYKEYVTIDWDKYKGCIYM</sequence>
<comment type="caution">
    <text evidence="1">The sequence shown here is derived from an EMBL/GenBank/DDBJ whole genome shotgun (WGS) entry which is preliminary data.</text>
</comment>
<protein>
    <submittedName>
        <fullName evidence="1">Uncharacterized protein</fullName>
    </submittedName>
</protein>
<gene>
    <name evidence="1" type="ORF">DW272_02610</name>
</gene>
<dbReference type="Proteomes" id="UP000284220">
    <property type="component" value="Unassembled WGS sequence"/>
</dbReference>
<dbReference type="EMBL" id="QRHZ01000001">
    <property type="protein sequence ID" value="RHG20118.1"/>
    <property type="molecule type" value="Genomic_DNA"/>
</dbReference>
<dbReference type="RefSeq" id="WP_118197440.1">
    <property type="nucleotide sequence ID" value="NZ_QRHZ01000001.1"/>
</dbReference>
<reference evidence="1 2" key="1">
    <citation type="submission" date="2018-08" db="EMBL/GenBank/DDBJ databases">
        <title>A genome reference for cultivated species of the human gut microbiota.</title>
        <authorList>
            <person name="Zou Y."/>
            <person name="Xue W."/>
            <person name="Luo G."/>
        </authorList>
    </citation>
    <scope>NUCLEOTIDE SEQUENCE [LARGE SCALE GENOMIC DNA]</scope>
    <source>
        <strain evidence="1 2">AM22-9LB</strain>
    </source>
</reference>
<dbReference type="AlphaFoldDB" id="A0A414SKL5"/>
<organism evidence="1 2">
    <name type="scientific">Blautia obeum</name>
    <dbReference type="NCBI Taxonomy" id="40520"/>
    <lineage>
        <taxon>Bacteria</taxon>
        <taxon>Bacillati</taxon>
        <taxon>Bacillota</taxon>
        <taxon>Clostridia</taxon>
        <taxon>Lachnospirales</taxon>
        <taxon>Lachnospiraceae</taxon>
        <taxon>Blautia</taxon>
    </lineage>
</organism>
<evidence type="ECO:0000313" key="2">
    <source>
        <dbReference type="Proteomes" id="UP000284220"/>
    </source>
</evidence>